<protein>
    <submittedName>
        <fullName evidence="2">Uncharacterized protein</fullName>
    </submittedName>
</protein>
<evidence type="ECO:0000313" key="2">
    <source>
        <dbReference type="EMBL" id="QUC23327.1"/>
    </source>
</evidence>
<reference evidence="2" key="1">
    <citation type="submission" date="2020-03" db="EMBL/GenBank/DDBJ databases">
        <title>A mixture of massive structural variations and highly conserved coding sequences in Ustilaginoidea virens genome.</title>
        <authorList>
            <person name="Zhang K."/>
            <person name="Zhao Z."/>
            <person name="Zhang Z."/>
            <person name="Li Y."/>
            <person name="Hsiang T."/>
            <person name="Sun W."/>
        </authorList>
    </citation>
    <scope>NUCLEOTIDE SEQUENCE</scope>
    <source>
        <strain evidence="2">UV-8b</strain>
    </source>
</reference>
<dbReference type="GeneID" id="66068345"/>
<dbReference type="KEGG" id="uvi:66068345"/>
<keyword evidence="3" id="KW-1185">Reference proteome</keyword>
<feature type="region of interest" description="Disordered" evidence="1">
    <location>
        <begin position="17"/>
        <end position="99"/>
    </location>
</feature>
<evidence type="ECO:0000313" key="3">
    <source>
        <dbReference type="Proteomes" id="UP000027002"/>
    </source>
</evidence>
<evidence type="ECO:0000256" key="1">
    <source>
        <dbReference type="SAM" id="MobiDB-lite"/>
    </source>
</evidence>
<sequence length="99" mass="10980">MYRQVIEMGCPERFGSDTCVSRQPKKPQRISSSWKVPSPAGRGCMSKSLRMGRKQSAKHDSLHNLHLTSLLDDSTGGTESSQQLNMMSLDESVPESRSP</sequence>
<gene>
    <name evidence="2" type="ORF">UV8b_07568</name>
</gene>
<dbReference type="AlphaFoldDB" id="A0A8E5MKN1"/>
<proteinExistence type="predicted"/>
<dbReference type="EMBL" id="CP072758">
    <property type="protein sequence ID" value="QUC23327.1"/>
    <property type="molecule type" value="Genomic_DNA"/>
</dbReference>
<dbReference type="Proteomes" id="UP000027002">
    <property type="component" value="Chromosome 6"/>
</dbReference>
<name>A0A8E5MKN1_USTVR</name>
<feature type="compositionally biased region" description="Polar residues" evidence="1">
    <location>
        <begin position="71"/>
        <end position="86"/>
    </location>
</feature>
<organism evidence="2 3">
    <name type="scientific">Ustilaginoidea virens</name>
    <name type="common">Rice false smut fungus</name>
    <name type="synonym">Villosiclava virens</name>
    <dbReference type="NCBI Taxonomy" id="1159556"/>
    <lineage>
        <taxon>Eukaryota</taxon>
        <taxon>Fungi</taxon>
        <taxon>Dikarya</taxon>
        <taxon>Ascomycota</taxon>
        <taxon>Pezizomycotina</taxon>
        <taxon>Sordariomycetes</taxon>
        <taxon>Hypocreomycetidae</taxon>
        <taxon>Hypocreales</taxon>
        <taxon>Clavicipitaceae</taxon>
        <taxon>Ustilaginoidea</taxon>
    </lineage>
</organism>
<dbReference type="RefSeq" id="XP_043001000.1">
    <property type="nucleotide sequence ID" value="XM_043145065.1"/>
</dbReference>
<accession>A0A8E5MKN1</accession>